<proteinExistence type="predicted"/>
<sequence length="395" mass="44664">MTGVIHISLTSPIPPCYLEFQFKGKEYTYWIERRTNGKTTRTYRYVGNTQVCKVRYNMMKWDFPLNSGGYSIPFTFQTPTGIPGSFYYTLGSTQAMIYYSVYGKLISNTEKLKGKTRVNINQNPSSYKTNINITKNAKLSTWCCSPKGILTMQVHWPQDTYSPSQLIECLLEIDNSQCKLPVTSVTAKLYYNLRILCNEGMHHFSSEVLLNANFDRQVQPGEKAMGQNSIRMQLDISSMRNKISNLHTTHGKLIECAFLIEVKAQTNGSCMCCGDSSSITSNFVIVPDNISPLAQVVIPTGWSPQIYNTVSMVYDSRYEVGPSGNYNINQPQGYVQANNIPSYDQIAPVVDYRNNLQIAPSYETVVKNSQRIEEINNTTAIEPYLENIDNPGMKE</sequence>
<dbReference type="Gene3D" id="2.60.40.640">
    <property type="match status" value="2"/>
</dbReference>
<dbReference type="OrthoDB" id="289830at2759"/>
<feature type="domain" description="Arrestin C-terminal-like" evidence="2">
    <location>
        <begin position="147"/>
        <end position="286"/>
    </location>
</feature>
<dbReference type="InterPro" id="IPR011021">
    <property type="entry name" value="Arrestin-like_N"/>
</dbReference>
<comment type="caution">
    <text evidence="3">The sequence shown here is derived from an EMBL/GenBank/DDBJ whole genome shotgun (WGS) entry which is preliminary data.</text>
</comment>
<evidence type="ECO:0000259" key="2">
    <source>
        <dbReference type="Pfam" id="PF02752"/>
    </source>
</evidence>
<keyword evidence="4" id="KW-1185">Reference proteome</keyword>
<dbReference type="Pfam" id="PF02752">
    <property type="entry name" value="Arrestin_C"/>
    <property type="match status" value="1"/>
</dbReference>
<reference evidence="3 4" key="1">
    <citation type="submission" date="2016-11" db="EMBL/GenBank/DDBJ databases">
        <title>The macronuclear genome of Stentor coeruleus: a giant cell with tiny introns.</title>
        <authorList>
            <person name="Slabodnick M."/>
            <person name="Ruby J.G."/>
            <person name="Reiff S.B."/>
            <person name="Swart E.C."/>
            <person name="Gosai S."/>
            <person name="Prabakaran S."/>
            <person name="Witkowska E."/>
            <person name="Larue G.E."/>
            <person name="Fisher S."/>
            <person name="Freeman R.M."/>
            <person name="Gunawardena J."/>
            <person name="Chu W."/>
            <person name="Stover N.A."/>
            <person name="Gregory B.D."/>
            <person name="Nowacki M."/>
            <person name="Derisi J."/>
            <person name="Roy S.W."/>
            <person name="Marshall W.F."/>
            <person name="Sood P."/>
        </authorList>
    </citation>
    <scope>NUCLEOTIDE SEQUENCE [LARGE SCALE GENOMIC DNA]</scope>
    <source>
        <strain evidence="3">WM001</strain>
    </source>
</reference>
<name>A0A1R2BZZ6_9CILI</name>
<dbReference type="Proteomes" id="UP000187209">
    <property type="component" value="Unassembled WGS sequence"/>
</dbReference>
<dbReference type="InterPro" id="IPR011022">
    <property type="entry name" value="Arrestin_C-like"/>
</dbReference>
<protein>
    <submittedName>
        <fullName evidence="3">Uncharacterized protein</fullName>
    </submittedName>
</protein>
<evidence type="ECO:0000259" key="1">
    <source>
        <dbReference type="Pfam" id="PF00339"/>
    </source>
</evidence>
<evidence type="ECO:0000313" key="4">
    <source>
        <dbReference type="Proteomes" id="UP000187209"/>
    </source>
</evidence>
<dbReference type="InterPro" id="IPR050357">
    <property type="entry name" value="Arrestin_domain-protein"/>
</dbReference>
<organism evidence="3 4">
    <name type="scientific">Stentor coeruleus</name>
    <dbReference type="NCBI Taxonomy" id="5963"/>
    <lineage>
        <taxon>Eukaryota</taxon>
        <taxon>Sar</taxon>
        <taxon>Alveolata</taxon>
        <taxon>Ciliophora</taxon>
        <taxon>Postciliodesmatophora</taxon>
        <taxon>Heterotrichea</taxon>
        <taxon>Heterotrichida</taxon>
        <taxon>Stentoridae</taxon>
        <taxon>Stentor</taxon>
    </lineage>
</organism>
<dbReference type="GO" id="GO:0005737">
    <property type="term" value="C:cytoplasm"/>
    <property type="evidence" value="ECO:0007669"/>
    <property type="project" value="TreeGrafter"/>
</dbReference>
<evidence type="ECO:0000313" key="3">
    <source>
        <dbReference type="EMBL" id="OMJ82324.1"/>
    </source>
</evidence>
<dbReference type="EMBL" id="MPUH01000344">
    <property type="protein sequence ID" value="OMJ82324.1"/>
    <property type="molecule type" value="Genomic_DNA"/>
</dbReference>
<dbReference type="GO" id="GO:0015031">
    <property type="term" value="P:protein transport"/>
    <property type="evidence" value="ECO:0007669"/>
    <property type="project" value="TreeGrafter"/>
</dbReference>
<dbReference type="PANTHER" id="PTHR11188">
    <property type="entry name" value="ARRESTIN DOMAIN CONTAINING PROTEIN"/>
    <property type="match status" value="1"/>
</dbReference>
<dbReference type="PANTHER" id="PTHR11188:SF17">
    <property type="entry name" value="FI21816P1"/>
    <property type="match status" value="1"/>
</dbReference>
<gene>
    <name evidence="3" type="ORF">SteCoe_16983</name>
</gene>
<dbReference type="AlphaFoldDB" id="A0A1R2BZZ6"/>
<accession>A0A1R2BZZ6</accession>
<dbReference type="InterPro" id="IPR014752">
    <property type="entry name" value="Arrestin-like_C"/>
</dbReference>
<dbReference type="Pfam" id="PF00339">
    <property type="entry name" value="Arrestin_N"/>
    <property type="match status" value="1"/>
</dbReference>
<feature type="domain" description="Arrestin-like N-terminal" evidence="1">
    <location>
        <begin position="2"/>
        <end position="100"/>
    </location>
</feature>